<gene>
    <name evidence="4" type="ORF">COR50_20350</name>
</gene>
<feature type="DNA-binding region" description="H-T-H motif" evidence="2">
    <location>
        <begin position="31"/>
        <end position="50"/>
    </location>
</feature>
<dbReference type="Proteomes" id="UP000220133">
    <property type="component" value="Chromosome"/>
</dbReference>
<dbReference type="PANTHER" id="PTHR30328">
    <property type="entry name" value="TRANSCRIPTIONAL REPRESSOR"/>
    <property type="match status" value="1"/>
</dbReference>
<dbReference type="GO" id="GO:0003677">
    <property type="term" value="F:DNA binding"/>
    <property type="evidence" value="ECO:0007669"/>
    <property type="project" value="UniProtKB-UniRule"/>
</dbReference>
<reference evidence="4 5" key="1">
    <citation type="submission" date="2017-10" db="EMBL/GenBank/DDBJ databases">
        <title>Paenichitinophaga pekingensis gen. nov., sp. nov., isolated from activated sludge.</title>
        <authorList>
            <person name="Jin D."/>
            <person name="Kong X."/>
            <person name="Deng Y."/>
            <person name="Bai Z."/>
        </authorList>
    </citation>
    <scope>NUCLEOTIDE SEQUENCE [LARGE SCALE GENOMIC DNA]</scope>
    <source>
        <strain evidence="4 5">13</strain>
    </source>
</reference>
<dbReference type="InterPro" id="IPR050109">
    <property type="entry name" value="HTH-type_TetR-like_transc_reg"/>
</dbReference>
<keyword evidence="1 2" id="KW-0238">DNA-binding</keyword>
<dbReference type="InterPro" id="IPR001647">
    <property type="entry name" value="HTH_TetR"/>
</dbReference>
<organism evidence="4 5">
    <name type="scientific">Chitinophaga caeni</name>
    <dbReference type="NCBI Taxonomy" id="2029983"/>
    <lineage>
        <taxon>Bacteria</taxon>
        <taxon>Pseudomonadati</taxon>
        <taxon>Bacteroidota</taxon>
        <taxon>Chitinophagia</taxon>
        <taxon>Chitinophagales</taxon>
        <taxon>Chitinophagaceae</taxon>
        <taxon>Chitinophaga</taxon>
    </lineage>
</organism>
<dbReference type="PROSITE" id="PS50977">
    <property type="entry name" value="HTH_TETR_2"/>
    <property type="match status" value="1"/>
</dbReference>
<name>A0A291QZG2_9BACT</name>
<dbReference type="EMBL" id="CP023777">
    <property type="protein sequence ID" value="ATL49337.1"/>
    <property type="molecule type" value="Genomic_DNA"/>
</dbReference>
<dbReference type="Gene3D" id="1.10.357.10">
    <property type="entry name" value="Tetracycline Repressor, domain 2"/>
    <property type="match status" value="1"/>
</dbReference>
<protein>
    <submittedName>
        <fullName evidence="4">TetR family transcriptional regulator</fullName>
    </submittedName>
</protein>
<dbReference type="RefSeq" id="WP_098195705.1">
    <property type="nucleotide sequence ID" value="NZ_CP023777.1"/>
</dbReference>
<dbReference type="Pfam" id="PF00440">
    <property type="entry name" value="TetR_N"/>
    <property type="match status" value="1"/>
</dbReference>
<evidence type="ECO:0000313" key="5">
    <source>
        <dbReference type="Proteomes" id="UP000220133"/>
    </source>
</evidence>
<dbReference type="PRINTS" id="PR00455">
    <property type="entry name" value="HTHTETR"/>
</dbReference>
<dbReference type="SUPFAM" id="SSF48498">
    <property type="entry name" value="Tetracyclin repressor-like, C-terminal domain"/>
    <property type="match status" value="1"/>
</dbReference>
<dbReference type="AlphaFoldDB" id="A0A291QZG2"/>
<evidence type="ECO:0000259" key="3">
    <source>
        <dbReference type="PROSITE" id="PS50977"/>
    </source>
</evidence>
<accession>A0A291QZG2</accession>
<dbReference type="InterPro" id="IPR009057">
    <property type="entry name" value="Homeodomain-like_sf"/>
</dbReference>
<dbReference type="OrthoDB" id="9789566at2"/>
<sequence length="205" mass="23676">MVDKLEQAKTEELILNAARLVFTQRGYNGARMQEIADEAGINKALLHYYFRSKDKLFEIIFTEAINQLLGRINEVIKTKGSLLDKVSVIVDLYIAGLMEKPFIPIFVLHEMSQDPEKVAQRFLNSANMPDVKQFLKEVDAEIKKGHIKEFDPEQLFINVVSLCIFPFVAKPMIKGVLRKNEMEFRLMMQERKREVVKFITAALQP</sequence>
<dbReference type="PANTHER" id="PTHR30328:SF54">
    <property type="entry name" value="HTH-TYPE TRANSCRIPTIONAL REPRESSOR SCO4008"/>
    <property type="match status" value="1"/>
</dbReference>
<feature type="domain" description="HTH tetR-type" evidence="3">
    <location>
        <begin position="8"/>
        <end position="68"/>
    </location>
</feature>
<keyword evidence="5" id="KW-1185">Reference proteome</keyword>
<evidence type="ECO:0000313" key="4">
    <source>
        <dbReference type="EMBL" id="ATL49337.1"/>
    </source>
</evidence>
<evidence type="ECO:0000256" key="2">
    <source>
        <dbReference type="PROSITE-ProRule" id="PRU00335"/>
    </source>
</evidence>
<dbReference type="InterPro" id="IPR036271">
    <property type="entry name" value="Tet_transcr_reg_TetR-rel_C_sf"/>
</dbReference>
<dbReference type="SUPFAM" id="SSF46689">
    <property type="entry name" value="Homeodomain-like"/>
    <property type="match status" value="1"/>
</dbReference>
<evidence type="ECO:0000256" key="1">
    <source>
        <dbReference type="ARBA" id="ARBA00023125"/>
    </source>
</evidence>
<dbReference type="KEGG" id="cbae:COR50_20350"/>
<proteinExistence type="predicted"/>